<dbReference type="EMBL" id="CATNWA010015904">
    <property type="protein sequence ID" value="CAI9587972.1"/>
    <property type="molecule type" value="Genomic_DNA"/>
</dbReference>
<evidence type="ECO:0000256" key="1">
    <source>
        <dbReference type="SAM" id="MobiDB-lite"/>
    </source>
</evidence>
<accession>A0ABN9EUY5</accession>
<protein>
    <submittedName>
        <fullName evidence="2">Uncharacterized protein</fullName>
    </submittedName>
</protein>
<comment type="caution">
    <text evidence="2">The sequence shown here is derived from an EMBL/GenBank/DDBJ whole genome shotgun (WGS) entry which is preliminary data.</text>
</comment>
<dbReference type="Proteomes" id="UP001162483">
    <property type="component" value="Unassembled WGS sequence"/>
</dbReference>
<feature type="region of interest" description="Disordered" evidence="1">
    <location>
        <begin position="1"/>
        <end position="24"/>
    </location>
</feature>
<gene>
    <name evidence="2" type="ORF">SPARVUS_LOCUS10682501</name>
</gene>
<evidence type="ECO:0000313" key="3">
    <source>
        <dbReference type="Proteomes" id="UP001162483"/>
    </source>
</evidence>
<sequence length="47" mass="5141">MDEQSHPDQCAYSEAPPRPLVKHSHHTVNSLIAPHGNPFLPIAISTV</sequence>
<proteinExistence type="predicted"/>
<evidence type="ECO:0000313" key="2">
    <source>
        <dbReference type="EMBL" id="CAI9587972.1"/>
    </source>
</evidence>
<name>A0ABN9EUY5_9NEOB</name>
<organism evidence="2 3">
    <name type="scientific">Staurois parvus</name>
    <dbReference type="NCBI Taxonomy" id="386267"/>
    <lineage>
        <taxon>Eukaryota</taxon>
        <taxon>Metazoa</taxon>
        <taxon>Chordata</taxon>
        <taxon>Craniata</taxon>
        <taxon>Vertebrata</taxon>
        <taxon>Euteleostomi</taxon>
        <taxon>Amphibia</taxon>
        <taxon>Batrachia</taxon>
        <taxon>Anura</taxon>
        <taxon>Neobatrachia</taxon>
        <taxon>Ranoidea</taxon>
        <taxon>Ranidae</taxon>
        <taxon>Staurois</taxon>
    </lineage>
</organism>
<keyword evidence="3" id="KW-1185">Reference proteome</keyword>
<reference evidence="2" key="1">
    <citation type="submission" date="2023-05" db="EMBL/GenBank/DDBJ databases">
        <authorList>
            <person name="Stuckert A."/>
        </authorList>
    </citation>
    <scope>NUCLEOTIDE SEQUENCE</scope>
</reference>